<evidence type="ECO:0000256" key="5">
    <source>
        <dbReference type="ARBA" id="ARBA00022737"/>
    </source>
</evidence>
<dbReference type="CDD" id="cd00112">
    <property type="entry name" value="LDLa"/>
    <property type="match status" value="2"/>
</dbReference>
<dbReference type="OrthoDB" id="10045365at2759"/>
<feature type="disulfide bond" evidence="12">
    <location>
        <begin position="925"/>
        <end position="940"/>
    </location>
</feature>
<dbReference type="SUPFAM" id="SSF49785">
    <property type="entry name" value="Galactose-binding domain-like"/>
    <property type="match status" value="1"/>
</dbReference>
<name>A0A9Q0YQB7_HOLLE</name>
<evidence type="ECO:0000313" key="15">
    <source>
        <dbReference type="Proteomes" id="UP001152320"/>
    </source>
</evidence>
<dbReference type="InterPro" id="IPR035914">
    <property type="entry name" value="Sperma_CUB_dom_sf"/>
</dbReference>
<keyword evidence="9" id="KW-0168">Coated pit</keyword>
<feature type="disulfide bond" evidence="12">
    <location>
        <begin position="886"/>
        <end position="901"/>
    </location>
</feature>
<dbReference type="SUPFAM" id="SSF49854">
    <property type="entry name" value="Spermadhesin, CUB domain"/>
    <property type="match status" value="1"/>
</dbReference>
<dbReference type="GO" id="GO:0006897">
    <property type="term" value="P:endocytosis"/>
    <property type="evidence" value="ECO:0007669"/>
    <property type="project" value="UniProtKB-KW"/>
</dbReference>
<dbReference type="EMBL" id="JAIZAY010000016">
    <property type="protein sequence ID" value="KAJ8026617.1"/>
    <property type="molecule type" value="Genomic_DNA"/>
</dbReference>
<keyword evidence="3" id="KW-0254">Endocytosis</keyword>
<sequence length="960" mass="107201">MNLLVSLLYVACGKHLRVGRGTLGERIVPSDINACIPTSFVVHGPASEGDILTYVVNPALIMNSIEIQLPEEFNIFGIVTQGTLVDNEVKWATKLTIDYAGFTRDGVRFKFRPYVDIFGETEVGDATTINCLHNVHLQTFYFFALIQFLLLKLFVQVFEANFDSVTPVVNLLERPIAATDLRINYYNDRVLSYSGPCIRFDLIGCKVSVNTEQLTLLCLLENGYFCKKAFDHGSYCMGSVASSAEYGCSTIFHPHSRLAVFSDNSVLQIVTSKRGSFELPGYSKYGIGLVHTLGHNSSTSSSTSLAPFVWEDGTPLLDLSGFGLNVKFDNTTKLCVTLDFHMDFAWELFACDLKRITPASICQFGESFMYFSLTSLLSMESFPLFSTWVESENADDPGCYISELNIVSGQVEIVPIPCNSSNPFLCLQDNRNKDYERETLIQVMAIGIIIGCFRIDPCPTNGQLGIVRGSRGVPSLGLLKVRCLVFILHFIVSCQWHIVPLIFHRLYFLYITLRTYQQEGDTYCLDNLSIWETKANGNKTKQGEYCGELSGFNIELSTNQVSITLEIGEIRLDMPRYLTVQLLYESRDIPGCGLEPMEDDEDVCQDIKRCDLPRAFIASPNFPVAINGQSICRWSITTSPKSYIALTLHNFSIPYNRDCFEEYLLLQDGNRNLRICGSGPEDMLGKPFYFSDFNEIKIGFASPNGKFLASYEETFFTPSTPLELSSDAGMNFLFDLLFYFEDVLTCSCHAFILLCKSNYDEIQPDGGSGEACTAIDIKSLGVTNNWFDVPCAARMTNSFICSIGAISEDDVSFAPTPAVLNVESNMFLFAISLVQFRIKPVPQTSSIAVPGSASAFLFALTEYSSGCLPSQFMCRDGKCIQASFLCDFKDHCLDRSDETSCELFNCSDLTFKCPKSYCIPQHYRCDGKADCPESEDELGCGTYSINDEITIILLFRHFKD</sequence>
<dbReference type="GO" id="GO:0005886">
    <property type="term" value="C:plasma membrane"/>
    <property type="evidence" value="ECO:0007669"/>
    <property type="project" value="TreeGrafter"/>
</dbReference>
<dbReference type="InterPro" id="IPR002172">
    <property type="entry name" value="LDrepeatLR_classA_rpt"/>
</dbReference>
<comment type="caution">
    <text evidence="11">Lacks conserved residue(s) required for the propagation of feature annotation.</text>
</comment>
<dbReference type="InterPro" id="IPR000859">
    <property type="entry name" value="CUB_dom"/>
</dbReference>
<dbReference type="SMART" id="SM00042">
    <property type="entry name" value="CUB"/>
    <property type="match status" value="1"/>
</dbReference>
<evidence type="ECO:0000256" key="7">
    <source>
        <dbReference type="ARBA" id="ARBA00023136"/>
    </source>
</evidence>
<dbReference type="Proteomes" id="UP001152320">
    <property type="component" value="Chromosome 16"/>
</dbReference>
<evidence type="ECO:0000256" key="4">
    <source>
        <dbReference type="ARBA" id="ARBA00022692"/>
    </source>
</evidence>
<evidence type="ECO:0000256" key="10">
    <source>
        <dbReference type="ARBA" id="ARBA00037878"/>
    </source>
</evidence>
<keyword evidence="5" id="KW-0677">Repeat</keyword>
<keyword evidence="14" id="KW-0449">Lipoprotein</keyword>
<reference evidence="14" key="1">
    <citation type="submission" date="2021-10" db="EMBL/GenBank/DDBJ databases">
        <title>Tropical sea cucumber genome reveals ecological adaptation and Cuvierian tubules defense mechanism.</title>
        <authorList>
            <person name="Chen T."/>
        </authorList>
    </citation>
    <scope>NUCLEOTIDE SEQUENCE</scope>
    <source>
        <strain evidence="14">Nanhai2018</strain>
        <tissue evidence="14">Muscle</tissue>
    </source>
</reference>
<dbReference type="PROSITE" id="PS01209">
    <property type="entry name" value="LDLRA_1"/>
    <property type="match status" value="2"/>
</dbReference>
<dbReference type="Gene3D" id="2.60.120.260">
    <property type="entry name" value="Galactose-binding domain-like"/>
    <property type="match status" value="1"/>
</dbReference>
<dbReference type="SUPFAM" id="SSF57424">
    <property type="entry name" value="LDL receptor-like module"/>
    <property type="match status" value="2"/>
</dbReference>
<evidence type="ECO:0000259" key="13">
    <source>
        <dbReference type="PROSITE" id="PS01180"/>
    </source>
</evidence>
<dbReference type="SMART" id="SM00192">
    <property type="entry name" value="LDLa"/>
    <property type="match status" value="2"/>
</dbReference>
<evidence type="ECO:0000256" key="9">
    <source>
        <dbReference type="ARBA" id="ARBA00023176"/>
    </source>
</evidence>
<keyword evidence="15" id="KW-1185">Reference proteome</keyword>
<protein>
    <submittedName>
        <fullName evidence="14">Low-density lipoprotein receptor-related protein 2</fullName>
    </submittedName>
</protein>
<evidence type="ECO:0000256" key="8">
    <source>
        <dbReference type="ARBA" id="ARBA00023157"/>
    </source>
</evidence>
<dbReference type="Pfam" id="PF00057">
    <property type="entry name" value="Ldl_recept_a"/>
    <property type="match status" value="2"/>
</dbReference>
<dbReference type="Pfam" id="PF00431">
    <property type="entry name" value="CUB"/>
    <property type="match status" value="1"/>
</dbReference>
<dbReference type="CDD" id="cd00041">
    <property type="entry name" value="CUB"/>
    <property type="match status" value="1"/>
</dbReference>
<organism evidence="14 15">
    <name type="scientific">Holothuria leucospilota</name>
    <name type="common">Black long sea cucumber</name>
    <name type="synonym">Mertensiothuria leucospilota</name>
    <dbReference type="NCBI Taxonomy" id="206669"/>
    <lineage>
        <taxon>Eukaryota</taxon>
        <taxon>Metazoa</taxon>
        <taxon>Echinodermata</taxon>
        <taxon>Eleutherozoa</taxon>
        <taxon>Echinozoa</taxon>
        <taxon>Holothuroidea</taxon>
        <taxon>Aspidochirotacea</taxon>
        <taxon>Aspidochirotida</taxon>
        <taxon>Holothuriidae</taxon>
        <taxon>Holothuria</taxon>
    </lineage>
</organism>
<dbReference type="PRINTS" id="PR00261">
    <property type="entry name" value="LDLRECEPTOR"/>
</dbReference>
<feature type="disulfide bond" evidence="11">
    <location>
        <begin position="659"/>
        <end position="676"/>
    </location>
</feature>
<feature type="disulfide bond" evidence="12">
    <location>
        <begin position="867"/>
        <end position="879"/>
    </location>
</feature>
<keyword evidence="7" id="KW-0472">Membrane</keyword>
<dbReference type="CDD" id="cd00037">
    <property type="entry name" value="CLECT"/>
    <property type="match status" value="1"/>
</dbReference>
<feature type="disulfide bond" evidence="12">
    <location>
        <begin position="913"/>
        <end position="931"/>
    </location>
</feature>
<dbReference type="PROSITE" id="PS50068">
    <property type="entry name" value="LDLRA_2"/>
    <property type="match status" value="2"/>
</dbReference>
<dbReference type="InterPro" id="IPR050685">
    <property type="entry name" value="LDLR"/>
</dbReference>
<comment type="subcellular location">
    <subcellularLocation>
        <location evidence="10">Membrane</location>
        <location evidence="10">Coated pit</location>
    </subcellularLocation>
    <subcellularLocation>
        <location evidence="1">Membrane</location>
        <topology evidence="1">Single-pass membrane protein</topology>
    </subcellularLocation>
</comment>
<evidence type="ECO:0000256" key="1">
    <source>
        <dbReference type="ARBA" id="ARBA00004167"/>
    </source>
</evidence>
<dbReference type="PANTHER" id="PTHR24270">
    <property type="entry name" value="LOW-DENSITY LIPOPROTEIN RECEPTOR-RELATED"/>
    <property type="match status" value="1"/>
</dbReference>
<comment type="similarity">
    <text evidence="2">Belongs to the LDLR family.</text>
</comment>
<keyword evidence="14" id="KW-0675">Receptor</keyword>
<gene>
    <name evidence="14" type="ORF">HOLleu_31504</name>
</gene>
<feature type="domain" description="CUB" evidence="13">
    <location>
        <begin position="604"/>
        <end position="714"/>
    </location>
</feature>
<feature type="disulfide bond" evidence="12">
    <location>
        <begin position="906"/>
        <end position="918"/>
    </location>
</feature>
<proteinExistence type="inferred from homology"/>
<keyword evidence="6" id="KW-1133">Transmembrane helix</keyword>
<comment type="caution">
    <text evidence="14">The sequence shown here is derived from an EMBL/GenBank/DDBJ whole genome shotgun (WGS) entry which is preliminary data.</text>
</comment>
<dbReference type="InterPro" id="IPR008979">
    <property type="entry name" value="Galactose-bd-like_sf"/>
</dbReference>
<dbReference type="GO" id="GO:0005905">
    <property type="term" value="C:clathrin-coated pit"/>
    <property type="evidence" value="ECO:0007669"/>
    <property type="project" value="UniProtKB-KW"/>
</dbReference>
<evidence type="ECO:0000256" key="3">
    <source>
        <dbReference type="ARBA" id="ARBA00022583"/>
    </source>
</evidence>
<keyword evidence="8 12" id="KW-1015">Disulfide bond</keyword>
<evidence type="ECO:0000256" key="6">
    <source>
        <dbReference type="ARBA" id="ARBA00022989"/>
    </source>
</evidence>
<dbReference type="InterPro" id="IPR036055">
    <property type="entry name" value="LDL_receptor-like_sf"/>
</dbReference>
<feature type="disulfide bond" evidence="12">
    <location>
        <begin position="874"/>
        <end position="892"/>
    </location>
</feature>
<evidence type="ECO:0000313" key="14">
    <source>
        <dbReference type="EMBL" id="KAJ8026617.1"/>
    </source>
</evidence>
<evidence type="ECO:0000256" key="2">
    <source>
        <dbReference type="ARBA" id="ARBA00009939"/>
    </source>
</evidence>
<evidence type="ECO:0000256" key="11">
    <source>
        <dbReference type="PROSITE-ProRule" id="PRU00059"/>
    </source>
</evidence>
<dbReference type="AlphaFoldDB" id="A0A9Q0YQB7"/>
<dbReference type="Gene3D" id="4.10.400.10">
    <property type="entry name" value="Low-density Lipoprotein Receptor"/>
    <property type="match status" value="2"/>
</dbReference>
<dbReference type="Gene3D" id="2.60.120.290">
    <property type="entry name" value="Spermadhesin, CUB domain"/>
    <property type="match status" value="1"/>
</dbReference>
<dbReference type="InterPro" id="IPR023415">
    <property type="entry name" value="LDLR_class-A_CS"/>
</dbReference>
<accession>A0A9Q0YQB7</accession>
<keyword evidence="4" id="KW-0812">Transmembrane</keyword>
<dbReference type="PROSITE" id="PS01180">
    <property type="entry name" value="CUB"/>
    <property type="match status" value="1"/>
</dbReference>
<evidence type="ECO:0000256" key="12">
    <source>
        <dbReference type="PROSITE-ProRule" id="PRU00124"/>
    </source>
</evidence>